<comment type="caution">
    <text evidence="2">The sequence shown here is derived from an EMBL/GenBank/DDBJ whole genome shotgun (WGS) entry which is preliminary data.</text>
</comment>
<keyword evidence="1" id="KW-0732">Signal</keyword>
<dbReference type="Proteomes" id="UP001501147">
    <property type="component" value="Unassembled WGS sequence"/>
</dbReference>
<accession>A0ABP9AMC2</accession>
<proteinExistence type="predicted"/>
<feature type="signal peptide" evidence="1">
    <location>
        <begin position="1"/>
        <end position="21"/>
    </location>
</feature>
<sequence length="97" mass="9988">MRPRRTTRTALLVAAGLLALAGCSSEPEVPAGPGTDDAAGEVWAGLDATHVAGICRAYEAAEPDGEGQRALHDALRDLGKDETETARLLPHALNACG</sequence>
<dbReference type="EMBL" id="BAABJV010000009">
    <property type="protein sequence ID" value="GAA4783507.1"/>
    <property type="molecule type" value="Genomic_DNA"/>
</dbReference>
<keyword evidence="3" id="KW-1185">Reference proteome</keyword>
<evidence type="ECO:0000256" key="1">
    <source>
        <dbReference type="SAM" id="SignalP"/>
    </source>
</evidence>
<evidence type="ECO:0000313" key="2">
    <source>
        <dbReference type="EMBL" id="GAA4783507.1"/>
    </source>
</evidence>
<reference evidence="3" key="1">
    <citation type="journal article" date="2019" name="Int. J. Syst. Evol. Microbiol.">
        <title>The Global Catalogue of Microorganisms (GCM) 10K type strain sequencing project: providing services to taxonomists for standard genome sequencing and annotation.</title>
        <authorList>
            <consortium name="The Broad Institute Genomics Platform"/>
            <consortium name="The Broad Institute Genome Sequencing Center for Infectious Disease"/>
            <person name="Wu L."/>
            <person name="Ma J."/>
        </authorList>
    </citation>
    <scope>NUCLEOTIDE SEQUENCE [LARGE SCALE GENOMIC DNA]</scope>
    <source>
        <strain evidence="3">JCM 18324</strain>
    </source>
</reference>
<protein>
    <recommendedName>
        <fullName evidence="4">Lipoprotein</fullName>
    </recommendedName>
</protein>
<feature type="chain" id="PRO_5045362339" description="Lipoprotein" evidence="1">
    <location>
        <begin position="22"/>
        <end position="97"/>
    </location>
</feature>
<evidence type="ECO:0000313" key="3">
    <source>
        <dbReference type="Proteomes" id="UP001501147"/>
    </source>
</evidence>
<dbReference type="PROSITE" id="PS51257">
    <property type="entry name" value="PROKAR_LIPOPROTEIN"/>
    <property type="match status" value="1"/>
</dbReference>
<evidence type="ECO:0008006" key="4">
    <source>
        <dbReference type="Google" id="ProtNLM"/>
    </source>
</evidence>
<gene>
    <name evidence="2" type="ORF">GCM10023329_37380</name>
</gene>
<organism evidence="2 3">
    <name type="scientific">Streptomyces sanyensis</name>
    <dbReference type="NCBI Taxonomy" id="568869"/>
    <lineage>
        <taxon>Bacteria</taxon>
        <taxon>Bacillati</taxon>
        <taxon>Actinomycetota</taxon>
        <taxon>Actinomycetes</taxon>
        <taxon>Kitasatosporales</taxon>
        <taxon>Streptomycetaceae</taxon>
        <taxon>Streptomyces</taxon>
    </lineage>
</organism>
<name>A0ABP9AMC2_9ACTN</name>
<dbReference type="RefSeq" id="WP_345614548.1">
    <property type="nucleotide sequence ID" value="NZ_BAABJV010000009.1"/>
</dbReference>